<sequence length="596" mass="61410">MQGRGRGLDMTRPAWMNGPPEAPQGLGNPPGPPPRPPGPPSGPPRPPGPPGSGPPGPPGTVPPGPPGTPGSAPLRMPGPLGPPGPPGPPGPLLGLGPGRSQPMPPGPPPRAQPSATPPGPPPRPPGPPAGPQEGTPRPFPATQRGPQAEDDTEQRVQRAVLQEAETEARGVLSGSAGDKRKEPEPGTEPWQAVDGGSAEEAREALRRMQEDLRREREAKASAPTSGFAAIAKERGMGDWVNYQPPSAVLAQVAASKTQPEASAQGPPVADQQQARAKHMVSSGPQLNASRAPEAAPVSPTAEGAQAKPPARSLPPALLKRLQARGIKVEGEEPQPQPASSGGELPPGWEQAVDPTYNHVYYYNPSTGERTWVRPGHGQEGAKPLPAADSDGLPPGWVAATDPASGVAYYCNASLGLTQWERPGGSAEFLPAASFSGPRPGYAFKAGPSGVGYYLDRPPAADPAAAAAAPASLPPGGPSAAAAQEPERPRETRQERAEREQMERRMRLQAANGPRRRGRGGPDRDELDPMDPSAYSDAPKGGWSMGLEGSQPRAADTTAGGPLFQQRPYPSPGSVIRANKKQVEGAGPAIGPSAQRG</sequence>
<dbReference type="GO" id="GO:0043021">
    <property type="term" value="F:ribonucleoprotein complex binding"/>
    <property type="evidence" value="ECO:0007669"/>
    <property type="project" value="TreeGrafter"/>
</dbReference>
<feature type="region of interest" description="Disordered" evidence="15">
    <location>
        <begin position="1"/>
        <end position="226"/>
    </location>
</feature>
<evidence type="ECO:0000256" key="7">
    <source>
        <dbReference type="ARBA" id="ARBA00022737"/>
    </source>
</evidence>
<gene>
    <name evidence="17" type="primary">NPW38</name>
    <name evidence="18" type="ORF">TSPGSL018_31052</name>
    <name evidence="17" type="ORF">TSPGSL018_3421</name>
</gene>
<proteinExistence type="predicted"/>
<evidence type="ECO:0000256" key="9">
    <source>
        <dbReference type="ARBA" id="ARBA00023015"/>
    </source>
</evidence>
<dbReference type="AlphaFoldDB" id="A0A061RJ26"/>
<evidence type="ECO:0000256" key="14">
    <source>
        <dbReference type="ARBA" id="ARBA00046362"/>
    </source>
</evidence>
<dbReference type="CDD" id="cd00201">
    <property type="entry name" value="WW"/>
    <property type="match status" value="2"/>
</dbReference>
<feature type="compositionally biased region" description="Pro residues" evidence="15">
    <location>
        <begin position="29"/>
        <end position="68"/>
    </location>
</feature>
<dbReference type="InterPro" id="IPR001202">
    <property type="entry name" value="WW_dom"/>
</dbReference>
<dbReference type="SMART" id="SM00456">
    <property type="entry name" value="WW"/>
    <property type="match status" value="2"/>
</dbReference>
<evidence type="ECO:0000256" key="13">
    <source>
        <dbReference type="ARBA" id="ARBA00042167"/>
    </source>
</evidence>
<keyword evidence="9" id="KW-0805">Transcription regulation</keyword>
<feature type="domain" description="WW" evidence="16">
    <location>
        <begin position="342"/>
        <end position="376"/>
    </location>
</feature>
<dbReference type="GO" id="GO:0016607">
    <property type="term" value="C:nuclear speck"/>
    <property type="evidence" value="ECO:0007669"/>
    <property type="project" value="UniProtKB-SubCell"/>
</dbReference>
<evidence type="ECO:0000256" key="8">
    <source>
        <dbReference type="ARBA" id="ARBA00022859"/>
    </source>
</evidence>
<evidence type="ECO:0000313" key="17">
    <source>
        <dbReference type="EMBL" id="JAC70759.1"/>
    </source>
</evidence>
<evidence type="ECO:0000256" key="3">
    <source>
        <dbReference type="ARBA" id="ARBA00021117"/>
    </source>
</evidence>
<comment type="subcellular location">
    <subcellularLocation>
        <location evidence="2">Cytoplasmic granule</location>
    </subcellularLocation>
    <subcellularLocation>
        <location evidence="1">Nucleus speckle</location>
    </subcellularLocation>
</comment>
<evidence type="ECO:0000256" key="2">
    <source>
        <dbReference type="ARBA" id="ARBA00004463"/>
    </source>
</evidence>
<feature type="region of interest" description="Disordered" evidence="15">
    <location>
        <begin position="369"/>
        <end position="396"/>
    </location>
</feature>
<feature type="compositionally biased region" description="Low complexity" evidence="15">
    <location>
        <begin position="461"/>
        <end position="470"/>
    </location>
</feature>
<name>A0A061RJ26_9CHLO</name>
<feature type="compositionally biased region" description="Basic and acidic residues" evidence="15">
    <location>
        <begin position="484"/>
        <end position="505"/>
    </location>
</feature>
<keyword evidence="7" id="KW-0677">Repeat</keyword>
<dbReference type="PANTHER" id="PTHR21737">
    <property type="entry name" value="POLYGLUTAMINE BINDING PROTEIN 1/MARVEL MEMBRANE-ASSOCIATING DOMAIN CONTAINING 3"/>
    <property type="match status" value="1"/>
</dbReference>
<reference evidence="17" key="1">
    <citation type="submission" date="2014-05" db="EMBL/GenBank/DDBJ databases">
        <title>The transcriptome of the halophilic microalga Tetraselmis sp. GSL018 isolated from the Great Salt Lake, Utah.</title>
        <authorList>
            <person name="Jinkerson R.E."/>
            <person name="D'Adamo S."/>
            <person name="Posewitz M.C."/>
        </authorList>
    </citation>
    <scope>NUCLEOTIDE SEQUENCE</scope>
    <source>
        <strain evidence="17">GSL018</strain>
    </source>
</reference>
<dbReference type="EMBL" id="GBEZ01013433">
    <property type="protein sequence ID" value="JAC72553.1"/>
    <property type="molecule type" value="Transcribed_RNA"/>
</dbReference>
<keyword evidence="11" id="KW-0508">mRNA splicing</keyword>
<feature type="region of interest" description="Disordered" evidence="15">
    <location>
        <begin position="445"/>
        <end position="596"/>
    </location>
</feature>
<keyword evidence="10" id="KW-0804">Transcription</keyword>
<evidence type="ECO:0000256" key="10">
    <source>
        <dbReference type="ARBA" id="ARBA00023163"/>
    </source>
</evidence>
<dbReference type="EMBL" id="GBEZ01015400">
    <property type="protein sequence ID" value="JAC70759.1"/>
    <property type="molecule type" value="Transcribed_RNA"/>
</dbReference>
<dbReference type="Gene3D" id="2.20.70.10">
    <property type="match status" value="2"/>
</dbReference>
<feature type="compositionally biased region" description="Basic and acidic residues" evidence="15">
    <location>
        <begin position="199"/>
        <end position="219"/>
    </location>
</feature>
<accession>A0A061RJ26</accession>
<dbReference type="GO" id="GO:0005737">
    <property type="term" value="C:cytoplasm"/>
    <property type="evidence" value="ECO:0007669"/>
    <property type="project" value="TreeGrafter"/>
</dbReference>
<keyword evidence="4" id="KW-0597">Phosphoprotein</keyword>
<dbReference type="SUPFAM" id="SSF51045">
    <property type="entry name" value="WW domain"/>
    <property type="match status" value="2"/>
</dbReference>
<evidence type="ECO:0000256" key="15">
    <source>
        <dbReference type="SAM" id="MobiDB-lite"/>
    </source>
</evidence>
<evidence type="ECO:0000256" key="1">
    <source>
        <dbReference type="ARBA" id="ARBA00004324"/>
    </source>
</evidence>
<evidence type="ECO:0000259" key="16">
    <source>
        <dbReference type="PROSITE" id="PS50020"/>
    </source>
</evidence>
<evidence type="ECO:0000256" key="12">
    <source>
        <dbReference type="ARBA" id="ARBA00023242"/>
    </source>
</evidence>
<protein>
    <recommendedName>
        <fullName evidence="3">Polyglutamine-binding protein 1</fullName>
    </recommendedName>
    <alternativeName>
        <fullName evidence="13">Polyglutamine tract-binding protein 1</fullName>
    </alternativeName>
</protein>
<keyword evidence="12" id="KW-0539">Nucleus</keyword>
<dbReference type="Pfam" id="PF00397">
    <property type="entry name" value="WW"/>
    <property type="match status" value="2"/>
</dbReference>
<feature type="compositionally biased region" description="Low complexity" evidence="15">
    <location>
        <begin position="92"/>
        <end position="101"/>
    </location>
</feature>
<organism evidence="17">
    <name type="scientific">Tetraselmis sp. GSL018</name>
    <dbReference type="NCBI Taxonomy" id="582737"/>
    <lineage>
        <taxon>Eukaryota</taxon>
        <taxon>Viridiplantae</taxon>
        <taxon>Chlorophyta</taxon>
        <taxon>core chlorophytes</taxon>
        <taxon>Chlorodendrophyceae</taxon>
        <taxon>Chlorodendrales</taxon>
        <taxon>Chlorodendraceae</taxon>
        <taxon>Tetraselmis</taxon>
    </lineage>
</organism>
<keyword evidence="5" id="KW-0399">Innate immunity</keyword>
<dbReference type="Gene3D" id="3.40.30.10">
    <property type="entry name" value="Glutaredoxin"/>
    <property type="match status" value="1"/>
</dbReference>
<comment type="subunit">
    <text evidence="14">Interacts with POU3F2/Brn-2, ATXN1, TXNL4A, HTT and AR. Interaction with ATXN1 correlates positively with the length of the polyglutamine tract. Interacts with RNA polymerase II large subunit in a phosphorylation-dependent manner. Forms a ternary complex with ATXN1 mutant and phosphorylated RNA polymerase II. Interacts (via C-terminus) with TXNL4A and CD2BP2. Interacts (via WW domain) with ATN1 and SF3B1, and may interact with additional splice factors. Interacts (via WW domain) with WBP11; Leading to reduce interaction between PQBP1 and TXNL4A. Interacts with CAPRIN1. Interacts with DDX1. Interacts with SFPQ. Interacts with KHSRP.</text>
</comment>
<evidence type="ECO:0000256" key="6">
    <source>
        <dbReference type="ARBA" id="ARBA00022664"/>
    </source>
</evidence>
<evidence type="ECO:0000256" key="11">
    <source>
        <dbReference type="ARBA" id="ARBA00023187"/>
    </source>
</evidence>
<dbReference type="PANTHER" id="PTHR21737:SF3">
    <property type="entry name" value="POLYGLUTAMINE-BINDING PROTEIN 1"/>
    <property type="match status" value="1"/>
</dbReference>
<dbReference type="PROSITE" id="PS01159">
    <property type="entry name" value="WW_DOMAIN_1"/>
    <property type="match status" value="1"/>
</dbReference>
<feature type="compositionally biased region" description="Pro residues" evidence="15">
    <location>
        <begin position="102"/>
        <end position="130"/>
    </location>
</feature>
<feature type="region of interest" description="Disordered" evidence="15">
    <location>
        <begin position="251"/>
        <end position="350"/>
    </location>
</feature>
<evidence type="ECO:0000313" key="18">
    <source>
        <dbReference type="EMBL" id="JAC72553.1"/>
    </source>
</evidence>
<dbReference type="GO" id="GO:0045087">
    <property type="term" value="P:innate immune response"/>
    <property type="evidence" value="ECO:0007669"/>
    <property type="project" value="UniProtKB-KW"/>
</dbReference>
<evidence type="ECO:0000256" key="5">
    <source>
        <dbReference type="ARBA" id="ARBA00022588"/>
    </source>
</evidence>
<dbReference type="GO" id="GO:0000380">
    <property type="term" value="P:alternative mRNA splicing, via spliceosome"/>
    <property type="evidence" value="ECO:0007669"/>
    <property type="project" value="TreeGrafter"/>
</dbReference>
<dbReference type="InterPro" id="IPR036020">
    <property type="entry name" value="WW_dom_sf"/>
</dbReference>
<feature type="compositionally biased region" description="Pro residues" evidence="15">
    <location>
        <begin position="79"/>
        <end position="91"/>
    </location>
</feature>
<keyword evidence="6" id="KW-0507">mRNA processing</keyword>
<dbReference type="PROSITE" id="PS50020">
    <property type="entry name" value="WW_DOMAIN_2"/>
    <property type="match status" value="2"/>
</dbReference>
<evidence type="ECO:0000256" key="4">
    <source>
        <dbReference type="ARBA" id="ARBA00022553"/>
    </source>
</evidence>
<feature type="domain" description="WW" evidence="16">
    <location>
        <begin position="390"/>
        <end position="424"/>
    </location>
</feature>
<keyword evidence="8" id="KW-0391">Immunity</keyword>